<evidence type="ECO:0000313" key="13">
    <source>
        <dbReference type="Proteomes" id="UP000006813"/>
    </source>
</evidence>
<dbReference type="Pfam" id="PF13853">
    <property type="entry name" value="7tm_4"/>
    <property type="match status" value="1"/>
</dbReference>
<dbReference type="InterPro" id="IPR000725">
    <property type="entry name" value="Olfact_rcpt"/>
</dbReference>
<evidence type="ECO:0000259" key="11">
    <source>
        <dbReference type="PROSITE" id="PS50262"/>
    </source>
</evidence>
<evidence type="ECO:0000256" key="7">
    <source>
        <dbReference type="ARBA" id="ARBA00023136"/>
    </source>
</evidence>
<feature type="domain" description="G-protein coupled receptors family 1 profile" evidence="11">
    <location>
        <begin position="47"/>
        <end position="163"/>
    </location>
</feature>
<dbReference type="Proteomes" id="UP000006813">
    <property type="component" value="Unassembled WGS sequence"/>
</dbReference>
<keyword evidence="9" id="KW-0807">Transducer</keyword>
<keyword evidence="2" id="KW-0716">Sensory transduction</keyword>
<organism evidence="12 13">
    <name type="scientific">Heterocephalus glaber</name>
    <name type="common">Naked mole rat</name>
    <dbReference type="NCBI Taxonomy" id="10181"/>
    <lineage>
        <taxon>Eukaryota</taxon>
        <taxon>Metazoa</taxon>
        <taxon>Chordata</taxon>
        <taxon>Craniata</taxon>
        <taxon>Vertebrata</taxon>
        <taxon>Euteleostomi</taxon>
        <taxon>Mammalia</taxon>
        <taxon>Eutheria</taxon>
        <taxon>Euarchontoglires</taxon>
        <taxon>Glires</taxon>
        <taxon>Rodentia</taxon>
        <taxon>Hystricomorpha</taxon>
        <taxon>Bathyergidae</taxon>
        <taxon>Heterocephalus</taxon>
    </lineage>
</organism>
<dbReference type="InterPro" id="IPR000276">
    <property type="entry name" value="GPCR_Rhodpsn"/>
</dbReference>
<dbReference type="Gene3D" id="1.20.1070.10">
    <property type="entry name" value="Rhodopsin 7-helix transmembrane proteins"/>
    <property type="match status" value="1"/>
</dbReference>
<dbReference type="InterPro" id="IPR050402">
    <property type="entry name" value="OR51/52/56-like"/>
</dbReference>
<dbReference type="InterPro" id="IPR017452">
    <property type="entry name" value="GPCR_Rhodpsn_7TM"/>
</dbReference>
<evidence type="ECO:0000256" key="2">
    <source>
        <dbReference type="ARBA" id="ARBA00022606"/>
    </source>
</evidence>
<evidence type="ECO:0000256" key="1">
    <source>
        <dbReference type="ARBA" id="ARBA00004141"/>
    </source>
</evidence>
<dbReference type="PRINTS" id="PR00237">
    <property type="entry name" value="GPCRRHODOPSN"/>
</dbReference>
<keyword evidence="5 10" id="KW-1133">Transmembrane helix</keyword>
<evidence type="ECO:0000256" key="9">
    <source>
        <dbReference type="ARBA" id="ARBA00023224"/>
    </source>
</evidence>
<comment type="subcellular location">
    <subcellularLocation>
        <location evidence="1">Membrane</location>
        <topology evidence="1">Multi-pass membrane protein</topology>
    </subcellularLocation>
</comment>
<feature type="transmembrane region" description="Helical" evidence="10">
    <location>
        <begin position="32"/>
        <end position="55"/>
    </location>
</feature>
<keyword evidence="6" id="KW-0297">G-protein coupled receptor</keyword>
<protein>
    <submittedName>
        <fullName evidence="12">Putative olfactory receptor 56B2</fullName>
    </submittedName>
</protein>
<evidence type="ECO:0000256" key="4">
    <source>
        <dbReference type="ARBA" id="ARBA00022725"/>
    </source>
</evidence>
<keyword evidence="3 10" id="KW-0812">Transmembrane</keyword>
<dbReference type="SUPFAM" id="SSF81321">
    <property type="entry name" value="Family A G protein-coupled receptor-like"/>
    <property type="match status" value="1"/>
</dbReference>
<evidence type="ECO:0000313" key="12">
    <source>
        <dbReference type="EMBL" id="EHA98679.1"/>
    </source>
</evidence>
<dbReference type="GO" id="GO:0004930">
    <property type="term" value="F:G protein-coupled receptor activity"/>
    <property type="evidence" value="ECO:0007669"/>
    <property type="project" value="UniProtKB-KW"/>
</dbReference>
<evidence type="ECO:0000256" key="6">
    <source>
        <dbReference type="ARBA" id="ARBA00023040"/>
    </source>
</evidence>
<dbReference type="PROSITE" id="PS50262">
    <property type="entry name" value="G_PROTEIN_RECEP_F1_2"/>
    <property type="match status" value="1"/>
</dbReference>
<feature type="transmembrane region" description="Helical" evidence="10">
    <location>
        <begin position="67"/>
        <end position="93"/>
    </location>
</feature>
<gene>
    <name evidence="12" type="ORF">GW7_01359</name>
</gene>
<dbReference type="EMBL" id="JH166229">
    <property type="protein sequence ID" value="EHA98679.1"/>
    <property type="molecule type" value="Genomic_DNA"/>
</dbReference>
<dbReference type="GO" id="GO:0004984">
    <property type="term" value="F:olfactory receptor activity"/>
    <property type="evidence" value="ECO:0007669"/>
    <property type="project" value="InterPro"/>
</dbReference>
<proteinExistence type="predicted"/>
<dbReference type="GO" id="GO:0005886">
    <property type="term" value="C:plasma membrane"/>
    <property type="evidence" value="ECO:0007669"/>
    <property type="project" value="TreeGrafter"/>
</dbReference>
<keyword evidence="4" id="KW-0552">Olfaction</keyword>
<dbReference type="AlphaFoldDB" id="G5ANR9"/>
<reference evidence="12 13" key="1">
    <citation type="journal article" date="2011" name="Nature">
        <title>Genome sequencing reveals insights into physiology and longevity of the naked mole rat.</title>
        <authorList>
            <person name="Kim E.B."/>
            <person name="Fang X."/>
            <person name="Fushan A.A."/>
            <person name="Huang Z."/>
            <person name="Lobanov A.V."/>
            <person name="Han L."/>
            <person name="Marino S.M."/>
            <person name="Sun X."/>
            <person name="Turanov A.A."/>
            <person name="Yang P."/>
            <person name="Yim S.H."/>
            <person name="Zhao X."/>
            <person name="Kasaikina M.V."/>
            <person name="Stoletzki N."/>
            <person name="Peng C."/>
            <person name="Polak P."/>
            <person name="Xiong Z."/>
            <person name="Kiezun A."/>
            <person name="Zhu Y."/>
            <person name="Chen Y."/>
            <person name="Kryukov G.V."/>
            <person name="Zhang Q."/>
            <person name="Peshkin L."/>
            <person name="Yang L."/>
            <person name="Bronson R.T."/>
            <person name="Buffenstein R."/>
            <person name="Wang B."/>
            <person name="Han C."/>
            <person name="Li Q."/>
            <person name="Chen L."/>
            <person name="Zhao W."/>
            <person name="Sunyaev S.R."/>
            <person name="Park T.J."/>
            <person name="Zhang G."/>
            <person name="Wang J."/>
            <person name="Gladyshev V.N."/>
        </authorList>
    </citation>
    <scope>NUCLEOTIDE SEQUENCE [LARGE SCALE GENOMIC DNA]</scope>
</reference>
<keyword evidence="7 10" id="KW-0472">Membrane</keyword>
<evidence type="ECO:0000256" key="8">
    <source>
        <dbReference type="ARBA" id="ARBA00023170"/>
    </source>
</evidence>
<sequence>MLQDPRIPNNLKFQVSEFILMGFPGVHSWQHWLSLPLALLYLLALGANILIVITIKQEASLHQPMYQFLSILAVVDVGLATTIMPKILAILWFDAKAIHFPECFAQMYAIHSFVAMESGIFVCMAIDRYVAICQTLRYPSIITAPFVIKANVLMAFRNWLLSLCLCMLPKEIIAPGTKLTTVFAQILESLAYLVMTGKSTVSTR</sequence>
<dbReference type="PANTHER" id="PTHR26450">
    <property type="entry name" value="OLFACTORY RECEPTOR 56B1-RELATED"/>
    <property type="match status" value="1"/>
</dbReference>
<keyword evidence="8 12" id="KW-0675">Receptor</keyword>
<accession>G5ANR9</accession>
<evidence type="ECO:0000256" key="5">
    <source>
        <dbReference type="ARBA" id="ARBA00022989"/>
    </source>
</evidence>
<evidence type="ECO:0000256" key="3">
    <source>
        <dbReference type="ARBA" id="ARBA00022692"/>
    </source>
</evidence>
<feature type="transmembrane region" description="Helical" evidence="10">
    <location>
        <begin position="105"/>
        <end position="126"/>
    </location>
</feature>
<name>G5ANR9_HETGA</name>
<evidence type="ECO:0000256" key="10">
    <source>
        <dbReference type="SAM" id="Phobius"/>
    </source>
</evidence>
<dbReference type="InParanoid" id="G5ANR9"/>
<dbReference type="PANTHER" id="PTHR26450:SF26">
    <property type="entry name" value="OLFACTORY RECEPTOR 56B2-RELATED"/>
    <property type="match status" value="1"/>
</dbReference>